<dbReference type="Gene3D" id="2.40.110.10">
    <property type="entry name" value="Butyryl-CoA Dehydrogenase, subunit A, domain 2"/>
    <property type="match status" value="1"/>
</dbReference>
<dbReference type="InterPro" id="IPR013107">
    <property type="entry name" value="Acyl-CoA_DH_C"/>
</dbReference>
<dbReference type="InterPro" id="IPR046373">
    <property type="entry name" value="Acyl-CoA_Oxase/DH_mid-dom_sf"/>
</dbReference>
<dbReference type="GO" id="GO:0016712">
    <property type="term" value="F:oxidoreductase activity, acting on paired donors, with incorporation or reduction of molecular oxygen, reduced flavin or flavoprotein as one donor, and incorporation of one atom of oxygen"/>
    <property type="evidence" value="ECO:0007669"/>
    <property type="project" value="TreeGrafter"/>
</dbReference>
<dbReference type="AlphaFoldDB" id="A0A560FVP3"/>
<dbReference type="InterPro" id="IPR037069">
    <property type="entry name" value="AcylCoA_DH/ox_N_sf"/>
</dbReference>
<keyword evidence="1" id="KW-0560">Oxidoreductase</keyword>
<dbReference type="RefSeq" id="WP_211102670.1">
    <property type="nucleotide sequence ID" value="NZ_VITO01000009.1"/>
</dbReference>
<evidence type="ECO:0000313" key="6">
    <source>
        <dbReference type="Proteomes" id="UP000316545"/>
    </source>
</evidence>
<reference evidence="5 6" key="1">
    <citation type="submission" date="2019-06" db="EMBL/GenBank/DDBJ databases">
        <title>Genomic Encyclopedia of Type Strains, Phase IV (KMG-V): Genome sequencing to study the core and pangenomes of soil and plant-associated prokaryotes.</title>
        <authorList>
            <person name="Whitman W."/>
        </authorList>
    </citation>
    <scope>NUCLEOTIDE SEQUENCE [LARGE SCALE GENOMIC DNA]</scope>
    <source>
        <strain evidence="5 6">BR 11865</strain>
    </source>
</reference>
<dbReference type="Pfam" id="PF08028">
    <property type="entry name" value="Acyl-CoA_dh_2"/>
    <property type="match status" value="1"/>
</dbReference>
<dbReference type="Pfam" id="PF02771">
    <property type="entry name" value="Acyl-CoA_dh_N"/>
    <property type="match status" value="1"/>
</dbReference>
<dbReference type="EMBL" id="VITO01000009">
    <property type="protein sequence ID" value="TWB25662.1"/>
    <property type="molecule type" value="Genomic_DNA"/>
</dbReference>
<dbReference type="Proteomes" id="UP000316545">
    <property type="component" value="Unassembled WGS sequence"/>
</dbReference>
<keyword evidence="6" id="KW-1185">Reference proteome</keyword>
<dbReference type="PIRSF" id="PIRSF016578">
    <property type="entry name" value="HsaA"/>
    <property type="match status" value="1"/>
</dbReference>
<dbReference type="InterPro" id="IPR050741">
    <property type="entry name" value="Acyl-CoA_dehydrogenase"/>
</dbReference>
<dbReference type="GO" id="GO:0005737">
    <property type="term" value="C:cytoplasm"/>
    <property type="evidence" value="ECO:0007669"/>
    <property type="project" value="TreeGrafter"/>
</dbReference>
<keyword evidence="5" id="KW-0503">Monooxygenase</keyword>
<dbReference type="InterPro" id="IPR009100">
    <property type="entry name" value="AcylCoA_DH/oxidase_NM_dom_sf"/>
</dbReference>
<evidence type="ECO:0000256" key="2">
    <source>
        <dbReference type="ARBA" id="ARBA00049661"/>
    </source>
</evidence>
<dbReference type="Gene3D" id="1.10.540.10">
    <property type="entry name" value="Acyl-CoA dehydrogenase/oxidase, N-terminal domain"/>
    <property type="match status" value="1"/>
</dbReference>
<feature type="domain" description="Acyl-CoA dehydrogenase C-terminal" evidence="4">
    <location>
        <begin position="251"/>
        <end position="380"/>
    </location>
</feature>
<dbReference type="GO" id="GO:0050660">
    <property type="term" value="F:flavin adenine dinucleotide binding"/>
    <property type="evidence" value="ECO:0007669"/>
    <property type="project" value="InterPro"/>
</dbReference>
<evidence type="ECO:0000256" key="1">
    <source>
        <dbReference type="ARBA" id="ARBA00023002"/>
    </source>
</evidence>
<comment type="similarity">
    <text evidence="2">Belongs to the HpaH/HsaA monooxygenase family.</text>
</comment>
<dbReference type="SUPFAM" id="SSF56645">
    <property type="entry name" value="Acyl-CoA dehydrogenase NM domain-like"/>
    <property type="match status" value="1"/>
</dbReference>
<accession>A0A560FVP3</accession>
<sequence>MNKMVEVQRDRDVPTPGQLLDRARAMLPALRARAAEAERDCRLPMQTVEEMREAGFFRILQPKRWGGFEMAPQVFFDVQMTLAEACMSTAWVLGVVGVHPYQLALFDDRAQADVWSTSPDTLISSSYQPVGKVERVEGGFRLSGRWGFSSGCQHCDWVFLGAIVPPLNPGDPMDMRTFLLPRSDYEVVEAWDTFGLRGTGSHDVVVSNGFVPEHRTHKASDGFLCTNPGQAVNTAPLFALPWAQVFVRAVSTAAIGATQGALDAYLGIVRERVSSNTGKVSRTDPASLAAAARVRAQIDEMKVQLAANFDRLLGKVTAGEPLSLEERLMYRYQSATIVPRCAGLVDSLMPLLGGRAIYRSSPIIRFWLDVNAARAHVANDPNNVGPDLGGVLLGGAPAVHFC</sequence>
<dbReference type="InterPro" id="IPR036250">
    <property type="entry name" value="AcylCo_DH-like_C"/>
</dbReference>
<comment type="caution">
    <text evidence="5">The sequence shown here is derived from an EMBL/GenBank/DDBJ whole genome shotgun (WGS) entry which is preliminary data.</text>
</comment>
<gene>
    <name evidence="5" type="ORF">FBZ88_10959</name>
</gene>
<dbReference type="GO" id="GO:0003995">
    <property type="term" value="F:acyl-CoA dehydrogenase activity"/>
    <property type="evidence" value="ECO:0007669"/>
    <property type="project" value="TreeGrafter"/>
</dbReference>
<name>A0A560FVP3_9PROT</name>
<evidence type="ECO:0000259" key="3">
    <source>
        <dbReference type="Pfam" id="PF02771"/>
    </source>
</evidence>
<dbReference type="Gene3D" id="1.20.140.10">
    <property type="entry name" value="Butyryl-CoA Dehydrogenase, subunit A, domain 3"/>
    <property type="match status" value="1"/>
</dbReference>
<dbReference type="PANTHER" id="PTHR48083">
    <property type="entry name" value="MEDIUM-CHAIN SPECIFIC ACYL-COA DEHYDROGENASE, MITOCHONDRIAL-RELATED"/>
    <property type="match status" value="1"/>
</dbReference>
<dbReference type="GO" id="GO:0033539">
    <property type="term" value="P:fatty acid beta-oxidation using acyl-CoA dehydrogenase"/>
    <property type="evidence" value="ECO:0007669"/>
    <property type="project" value="TreeGrafter"/>
</dbReference>
<organism evidence="5 6">
    <name type="scientific">Nitrospirillum amazonense</name>
    <dbReference type="NCBI Taxonomy" id="28077"/>
    <lineage>
        <taxon>Bacteria</taxon>
        <taxon>Pseudomonadati</taxon>
        <taxon>Pseudomonadota</taxon>
        <taxon>Alphaproteobacteria</taxon>
        <taxon>Rhodospirillales</taxon>
        <taxon>Azospirillaceae</taxon>
        <taxon>Nitrospirillum</taxon>
    </lineage>
</organism>
<dbReference type="SUPFAM" id="SSF47203">
    <property type="entry name" value="Acyl-CoA dehydrogenase C-terminal domain-like"/>
    <property type="match status" value="1"/>
</dbReference>
<proteinExistence type="inferred from homology"/>
<dbReference type="PANTHER" id="PTHR48083:SF19">
    <property type="entry name" value="FLAVIN-DEPENDENT MONOOXYGENASE, OXYGENASE SUBUNIT HSAA"/>
    <property type="match status" value="1"/>
</dbReference>
<evidence type="ECO:0000313" key="5">
    <source>
        <dbReference type="EMBL" id="TWB25662.1"/>
    </source>
</evidence>
<protein>
    <submittedName>
        <fullName evidence="5">3-hydroxy-9,10-secoandrosta-1,3,5(10)-triene-9, 17-dione monooxygenase</fullName>
    </submittedName>
</protein>
<evidence type="ECO:0000259" key="4">
    <source>
        <dbReference type="Pfam" id="PF08028"/>
    </source>
</evidence>
<feature type="domain" description="Acyl-CoA dehydrogenase/oxidase N-terminal" evidence="3">
    <location>
        <begin position="30"/>
        <end position="106"/>
    </location>
</feature>
<dbReference type="InterPro" id="IPR013786">
    <property type="entry name" value="AcylCoA_DH/ox_N"/>
</dbReference>